<accession>C4K7G9</accession>
<dbReference type="KEGG" id="hde:HDEF_1923"/>
<reference evidence="2 3" key="1">
    <citation type="journal article" date="2009" name="Proc. Natl. Acad. Sci. U.S.A.">
        <title>Hamiltonella defensa, genome evolution of protective bacterial endosymbiont from pathogenic ancestors.</title>
        <authorList>
            <person name="Degnan P.H."/>
            <person name="Yu Y."/>
            <person name="Sisneros N."/>
            <person name="Wing R.A."/>
            <person name="Moran N.A."/>
        </authorList>
    </citation>
    <scope>NUCLEOTIDE SEQUENCE [LARGE SCALE GENOMIC DNA]</scope>
    <source>
        <strain evidence="3">5AT</strain>
    </source>
</reference>
<dbReference type="AlphaFoldDB" id="C4K7G9"/>
<dbReference type="Proteomes" id="UP000002334">
    <property type="component" value="Chromosome"/>
</dbReference>
<organism evidence="2 3">
    <name type="scientific">Hamiltonella defensa subsp. Acyrthosiphon pisum (strain 5AT)</name>
    <dbReference type="NCBI Taxonomy" id="572265"/>
    <lineage>
        <taxon>Bacteria</taxon>
        <taxon>Pseudomonadati</taxon>
        <taxon>Pseudomonadota</taxon>
        <taxon>Gammaproteobacteria</taxon>
        <taxon>Enterobacterales</taxon>
        <taxon>Enterobacteriaceae</taxon>
        <taxon>aphid secondary symbionts</taxon>
        <taxon>Candidatus Williamhamiltonella</taxon>
    </lineage>
</organism>
<gene>
    <name evidence="2" type="ordered locus">HDEF_1923</name>
</gene>
<protein>
    <submittedName>
        <fullName evidence="2">Uncharacterized protein</fullName>
    </submittedName>
</protein>
<evidence type="ECO:0000313" key="2">
    <source>
        <dbReference type="EMBL" id="ACQ68511.1"/>
    </source>
</evidence>
<keyword evidence="1" id="KW-0472">Membrane</keyword>
<keyword evidence="1" id="KW-0812">Transmembrane</keyword>
<sequence length="43" mass="5180">MRVLAKKISVSMSYFILNYFQTLFMTTLQESVYYPHPLFKEVD</sequence>
<keyword evidence="3" id="KW-1185">Reference proteome</keyword>
<dbReference type="EMBL" id="CP001277">
    <property type="protein sequence ID" value="ACQ68511.1"/>
    <property type="molecule type" value="Genomic_DNA"/>
</dbReference>
<evidence type="ECO:0000313" key="3">
    <source>
        <dbReference type="Proteomes" id="UP000002334"/>
    </source>
</evidence>
<proteinExistence type="predicted"/>
<feature type="transmembrane region" description="Helical" evidence="1">
    <location>
        <begin position="12"/>
        <end position="34"/>
    </location>
</feature>
<name>C4K7G9_HAMD5</name>
<evidence type="ECO:0000256" key="1">
    <source>
        <dbReference type="SAM" id="Phobius"/>
    </source>
</evidence>
<dbReference type="HOGENOM" id="CLU_3234383_0_0_6"/>
<keyword evidence="1" id="KW-1133">Transmembrane helix</keyword>
<dbReference type="STRING" id="572265.HDEF_1923"/>